<proteinExistence type="predicted"/>
<evidence type="ECO:0000256" key="1">
    <source>
        <dbReference type="ARBA" id="ARBA00023002"/>
    </source>
</evidence>
<dbReference type="EMBL" id="JACBZP010000001">
    <property type="protein sequence ID" value="NYI68371.1"/>
    <property type="molecule type" value="Genomic_DNA"/>
</dbReference>
<comment type="caution">
    <text evidence="3">The sequence shown here is derived from an EMBL/GenBank/DDBJ whole genome shotgun (WGS) entry which is preliminary data.</text>
</comment>
<protein>
    <submittedName>
        <fullName evidence="3">Aryl-alcohol dehydrogenase-like predicted oxidoreductase</fullName>
    </submittedName>
</protein>
<dbReference type="InterPro" id="IPR036812">
    <property type="entry name" value="NAD(P)_OxRdtase_dom_sf"/>
</dbReference>
<dbReference type="InterPro" id="IPR050523">
    <property type="entry name" value="AKR_Detox_Biosynth"/>
</dbReference>
<dbReference type="FunFam" id="3.20.20.100:FF:000004">
    <property type="entry name" value="Oxidoreductase, aldo/keto reductase"/>
    <property type="match status" value="1"/>
</dbReference>
<name>A0A7Z0D3Z2_9MICO</name>
<accession>A0A7Z0D3Z2</accession>
<feature type="domain" description="NADP-dependent oxidoreductase" evidence="2">
    <location>
        <begin position="23"/>
        <end position="317"/>
    </location>
</feature>
<dbReference type="Proteomes" id="UP000539111">
    <property type="component" value="Unassembled WGS sequence"/>
</dbReference>
<evidence type="ECO:0000313" key="3">
    <source>
        <dbReference type="EMBL" id="NYI68371.1"/>
    </source>
</evidence>
<dbReference type="PANTHER" id="PTHR43364:SF4">
    <property type="entry name" value="NAD(P)-LINKED OXIDOREDUCTASE SUPERFAMILY PROTEIN"/>
    <property type="match status" value="1"/>
</dbReference>
<dbReference type="PANTHER" id="PTHR43364">
    <property type="entry name" value="NADH-SPECIFIC METHYLGLYOXAL REDUCTASE-RELATED"/>
    <property type="match status" value="1"/>
</dbReference>
<gene>
    <name evidence="3" type="ORF">BJY26_002677</name>
</gene>
<dbReference type="SUPFAM" id="SSF51430">
    <property type="entry name" value="NAD(P)-linked oxidoreductase"/>
    <property type="match status" value="1"/>
</dbReference>
<dbReference type="GO" id="GO:0016491">
    <property type="term" value="F:oxidoreductase activity"/>
    <property type="evidence" value="ECO:0007669"/>
    <property type="project" value="UniProtKB-KW"/>
</dbReference>
<sequence>MTNSTASVQYGPLGASGLMVSSVGLGTNSFGVKLDPDGAREVVDACFDAGITLFDTSDTYGGEPGDSERILGRALGSRREQVIVATKFGMDARGANGPDWGVRGSRRYIRAAVEHSLRRLGTDYIDLYQLHAPDPVTPIEETMAALHELVTDGKVRYVGSSNLAGWQIVDADWTARTAGYTPFISAQNKYSLLARDVEGEVIPAAERVGAGILPYFPLASGLLTGKYRRGQAAPEGTRLASRPERLEAANFDVIEGLEAFARQRGITLLDVAMGWLRSRPAVGSVIAGATSRAQVESNTSAAAWEPSDEDIAEIDGLTGA</sequence>
<keyword evidence="4" id="KW-1185">Reference proteome</keyword>
<keyword evidence="1" id="KW-0560">Oxidoreductase</keyword>
<dbReference type="GO" id="GO:0005829">
    <property type="term" value="C:cytosol"/>
    <property type="evidence" value="ECO:0007669"/>
    <property type="project" value="TreeGrafter"/>
</dbReference>
<dbReference type="AlphaFoldDB" id="A0A7Z0D3Z2"/>
<dbReference type="Gene3D" id="3.20.20.100">
    <property type="entry name" value="NADP-dependent oxidoreductase domain"/>
    <property type="match status" value="1"/>
</dbReference>
<evidence type="ECO:0000313" key="4">
    <source>
        <dbReference type="Proteomes" id="UP000539111"/>
    </source>
</evidence>
<evidence type="ECO:0000259" key="2">
    <source>
        <dbReference type="Pfam" id="PF00248"/>
    </source>
</evidence>
<dbReference type="InterPro" id="IPR023210">
    <property type="entry name" value="NADP_OxRdtase_dom"/>
</dbReference>
<reference evidence="3 4" key="1">
    <citation type="submission" date="2020-07" db="EMBL/GenBank/DDBJ databases">
        <title>Sequencing the genomes of 1000 actinobacteria strains.</title>
        <authorList>
            <person name="Klenk H.-P."/>
        </authorList>
    </citation>
    <scope>NUCLEOTIDE SEQUENCE [LARGE SCALE GENOMIC DNA]</scope>
    <source>
        <strain evidence="3 4">DSM 26341</strain>
    </source>
</reference>
<dbReference type="RefSeq" id="WP_218852412.1">
    <property type="nucleotide sequence ID" value="NZ_JACBZP010000001.1"/>
</dbReference>
<dbReference type="Pfam" id="PF00248">
    <property type="entry name" value="Aldo_ket_red"/>
    <property type="match status" value="1"/>
</dbReference>
<organism evidence="3 4">
    <name type="scientific">Spelaeicoccus albus</name>
    <dbReference type="NCBI Taxonomy" id="1280376"/>
    <lineage>
        <taxon>Bacteria</taxon>
        <taxon>Bacillati</taxon>
        <taxon>Actinomycetota</taxon>
        <taxon>Actinomycetes</taxon>
        <taxon>Micrococcales</taxon>
        <taxon>Brevibacteriaceae</taxon>
        <taxon>Spelaeicoccus</taxon>
    </lineage>
</organism>